<dbReference type="EMBL" id="QMWP01000096">
    <property type="protein sequence ID" value="RLG69924.1"/>
    <property type="molecule type" value="Genomic_DNA"/>
</dbReference>
<organism evidence="1 2">
    <name type="scientific">Candidatus Iainarchaeum sp</name>
    <dbReference type="NCBI Taxonomy" id="3101447"/>
    <lineage>
        <taxon>Archaea</taxon>
        <taxon>Candidatus Iainarchaeota</taxon>
        <taxon>Candidatus Iainarchaeia</taxon>
        <taxon>Candidatus Iainarchaeales</taxon>
        <taxon>Candidatus Iainarchaeaceae</taxon>
        <taxon>Candidatus Iainarchaeum</taxon>
    </lineage>
</organism>
<proteinExistence type="predicted"/>
<name>A0A497JG57_9ARCH</name>
<evidence type="ECO:0000313" key="2">
    <source>
        <dbReference type="Proteomes" id="UP000278031"/>
    </source>
</evidence>
<evidence type="ECO:0000313" key="1">
    <source>
        <dbReference type="EMBL" id="RLG69924.1"/>
    </source>
</evidence>
<dbReference type="Proteomes" id="UP000278031">
    <property type="component" value="Unassembled WGS sequence"/>
</dbReference>
<protein>
    <submittedName>
        <fullName evidence="1">Uncharacterized protein</fullName>
    </submittedName>
</protein>
<dbReference type="AlphaFoldDB" id="A0A497JG57"/>
<sequence length="102" mass="11794">MDRLRVDWVDAAFAEIYIGVGDNFVDIVVVLPCEKGRIKAASHSFTLALSEIFKKANFTEEAKMELSRRAEEEFNDLERFFEILGRGERMWVVLPKSARNRP</sequence>
<comment type="caution">
    <text evidence="1">The sequence shown here is derived from an EMBL/GenBank/DDBJ whole genome shotgun (WGS) entry which is preliminary data.</text>
</comment>
<accession>A0A497JG57</accession>
<reference evidence="1 2" key="1">
    <citation type="submission" date="2018-06" db="EMBL/GenBank/DDBJ databases">
        <title>Extensive metabolic versatility and redundancy in microbially diverse, dynamic hydrothermal sediments.</title>
        <authorList>
            <person name="Dombrowski N."/>
            <person name="Teske A."/>
            <person name="Baker B.J."/>
        </authorList>
    </citation>
    <scope>NUCLEOTIDE SEQUENCE [LARGE SCALE GENOMIC DNA]</scope>
    <source>
        <strain evidence="1">B51_G17</strain>
    </source>
</reference>
<gene>
    <name evidence="1" type="ORF">DRO04_02620</name>
</gene>